<feature type="domain" description="Ketoreductase" evidence="4">
    <location>
        <begin position="5"/>
        <end position="192"/>
    </location>
</feature>
<dbReference type="InterPro" id="IPR057326">
    <property type="entry name" value="KR_dom"/>
</dbReference>
<dbReference type="PANTHER" id="PTHR44196:SF1">
    <property type="entry name" value="DEHYDROGENASE_REDUCTASE SDR FAMILY MEMBER 7B"/>
    <property type="match status" value="1"/>
</dbReference>
<dbReference type="Pfam" id="PF00106">
    <property type="entry name" value="adh_short"/>
    <property type="match status" value="1"/>
</dbReference>
<proteinExistence type="inferred from homology"/>
<keyword evidence="6" id="KW-1185">Reference proteome</keyword>
<evidence type="ECO:0000313" key="6">
    <source>
        <dbReference type="Proteomes" id="UP001501337"/>
    </source>
</evidence>
<accession>A0ABP7NRI2</accession>
<protein>
    <submittedName>
        <fullName evidence="5">SDR family NAD(P)-dependent oxidoreductase</fullName>
    </submittedName>
</protein>
<dbReference type="PRINTS" id="PR00080">
    <property type="entry name" value="SDRFAMILY"/>
</dbReference>
<evidence type="ECO:0000259" key="4">
    <source>
        <dbReference type="SMART" id="SM00822"/>
    </source>
</evidence>
<dbReference type="SMART" id="SM00822">
    <property type="entry name" value="PKS_KR"/>
    <property type="match status" value="1"/>
</dbReference>
<evidence type="ECO:0000313" key="5">
    <source>
        <dbReference type="EMBL" id="GAA3952670.1"/>
    </source>
</evidence>
<evidence type="ECO:0000256" key="2">
    <source>
        <dbReference type="ARBA" id="ARBA00023002"/>
    </source>
</evidence>
<dbReference type="Gene3D" id="3.40.50.720">
    <property type="entry name" value="NAD(P)-binding Rossmann-like Domain"/>
    <property type="match status" value="1"/>
</dbReference>
<dbReference type="PANTHER" id="PTHR44196">
    <property type="entry name" value="DEHYDROGENASE/REDUCTASE SDR FAMILY MEMBER 7B"/>
    <property type="match status" value="1"/>
</dbReference>
<dbReference type="PROSITE" id="PS00061">
    <property type="entry name" value="ADH_SHORT"/>
    <property type="match status" value="1"/>
</dbReference>
<comment type="caution">
    <text evidence="5">The sequence shown here is derived from an EMBL/GenBank/DDBJ whole genome shotgun (WGS) entry which is preliminary data.</text>
</comment>
<dbReference type="CDD" id="cd05332">
    <property type="entry name" value="11beta-HSD1_like_SDR_c"/>
    <property type="match status" value="1"/>
</dbReference>
<dbReference type="InterPro" id="IPR036291">
    <property type="entry name" value="NAD(P)-bd_dom_sf"/>
</dbReference>
<evidence type="ECO:0000256" key="3">
    <source>
        <dbReference type="RuleBase" id="RU000363"/>
    </source>
</evidence>
<organism evidence="5 6">
    <name type="scientific">Allohahella marinimesophila</name>
    <dbReference type="NCBI Taxonomy" id="1054972"/>
    <lineage>
        <taxon>Bacteria</taxon>
        <taxon>Pseudomonadati</taxon>
        <taxon>Pseudomonadota</taxon>
        <taxon>Gammaproteobacteria</taxon>
        <taxon>Oceanospirillales</taxon>
        <taxon>Hahellaceae</taxon>
        <taxon>Allohahella</taxon>
    </lineage>
</organism>
<dbReference type="RefSeq" id="WP_344803860.1">
    <property type="nucleotide sequence ID" value="NZ_BAABBO010000002.1"/>
</dbReference>
<keyword evidence="2" id="KW-0560">Oxidoreductase</keyword>
<reference evidence="6" key="1">
    <citation type="journal article" date="2019" name="Int. J. Syst. Evol. Microbiol.">
        <title>The Global Catalogue of Microorganisms (GCM) 10K type strain sequencing project: providing services to taxonomists for standard genome sequencing and annotation.</title>
        <authorList>
            <consortium name="The Broad Institute Genomics Platform"/>
            <consortium name="The Broad Institute Genome Sequencing Center for Infectious Disease"/>
            <person name="Wu L."/>
            <person name="Ma J."/>
        </authorList>
    </citation>
    <scope>NUCLEOTIDE SEQUENCE [LARGE SCALE GENOMIC DNA]</scope>
    <source>
        <strain evidence="6">JCM 17555</strain>
    </source>
</reference>
<comment type="similarity">
    <text evidence="1 3">Belongs to the short-chain dehydrogenases/reductases (SDR) family.</text>
</comment>
<dbReference type="SUPFAM" id="SSF51735">
    <property type="entry name" value="NAD(P)-binding Rossmann-fold domains"/>
    <property type="match status" value="1"/>
</dbReference>
<name>A0ABP7NRI2_9GAMM</name>
<dbReference type="PRINTS" id="PR00081">
    <property type="entry name" value="GDHRDH"/>
</dbReference>
<dbReference type="EMBL" id="BAABBO010000002">
    <property type="protein sequence ID" value="GAA3952670.1"/>
    <property type="molecule type" value="Genomic_DNA"/>
</dbReference>
<sequence>MYNDKVIWITGASSGIGKSLALEFARQGATVILSARRADALAEVKAACDTVSSGRGASIVLPMDVTDEASLPKCVTDAVAAAGRIDMLINNAGISQRSSCLNTDMATYRKIFEVDVFGQIALTKAVLPQMIAQGGGHLVITASVAGKIGAPFRTGYCAAKHAVVGFFDALRTEVDQHNIQVSTILPGFIRTELSENAMTGDGSAFGKTDSNIAAGMDPDECARVIVKGLSKGKPEIGVGSGVEMHGLWIKRFFPSVLFKLMNKQYARSAKEDGFV</sequence>
<dbReference type="InterPro" id="IPR002347">
    <property type="entry name" value="SDR_fam"/>
</dbReference>
<evidence type="ECO:0000256" key="1">
    <source>
        <dbReference type="ARBA" id="ARBA00006484"/>
    </source>
</evidence>
<gene>
    <name evidence="5" type="ORF">GCM10022278_09530</name>
</gene>
<dbReference type="InterPro" id="IPR020904">
    <property type="entry name" value="Sc_DH/Rdtase_CS"/>
</dbReference>
<dbReference type="Proteomes" id="UP001501337">
    <property type="component" value="Unassembled WGS sequence"/>
</dbReference>
<dbReference type="NCBIfam" id="NF004825">
    <property type="entry name" value="PRK06181.1"/>
    <property type="match status" value="1"/>
</dbReference>